<dbReference type="SUPFAM" id="SSF53474">
    <property type="entry name" value="alpha/beta-Hydrolases"/>
    <property type="match status" value="1"/>
</dbReference>
<dbReference type="OrthoDB" id="3200163at2759"/>
<keyword evidence="2" id="KW-0325">Glycoprotein</keyword>
<dbReference type="Pfam" id="PF00135">
    <property type="entry name" value="COesterase"/>
    <property type="match status" value="1"/>
</dbReference>
<dbReference type="EMBL" id="VUJU01001308">
    <property type="protein sequence ID" value="KAF0765869.1"/>
    <property type="molecule type" value="Genomic_DNA"/>
</dbReference>
<evidence type="ECO:0000313" key="4">
    <source>
        <dbReference type="EMBL" id="KAF0765869.1"/>
    </source>
</evidence>
<sequence>MNYLNRIGTAHGEELPYMFGAPMVTDGMNHFSRNFTKQEALLSDAMILYLGNFARTGLKFEFLVSFSEKKIKLTLLN</sequence>
<evidence type="ECO:0000259" key="3">
    <source>
        <dbReference type="Pfam" id="PF00135"/>
    </source>
</evidence>
<evidence type="ECO:0000313" key="5">
    <source>
        <dbReference type="Proteomes" id="UP000478052"/>
    </source>
</evidence>
<comment type="caution">
    <text evidence="4">The sequence shown here is derived from an EMBL/GenBank/DDBJ whole genome shotgun (WGS) entry which is preliminary data.</text>
</comment>
<dbReference type="AlphaFoldDB" id="A0A6G0Z578"/>
<name>A0A6G0Z578_APHCR</name>
<accession>A0A6G0Z578</accession>
<protein>
    <submittedName>
        <fullName evidence="4">Neuroligin-1-like</fullName>
    </submittedName>
</protein>
<organism evidence="4 5">
    <name type="scientific">Aphis craccivora</name>
    <name type="common">Cowpea aphid</name>
    <dbReference type="NCBI Taxonomy" id="307492"/>
    <lineage>
        <taxon>Eukaryota</taxon>
        <taxon>Metazoa</taxon>
        <taxon>Ecdysozoa</taxon>
        <taxon>Arthropoda</taxon>
        <taxon>Hexapoda</taxon>
        <taxon>Insecta</taxon>
        <taxon>Pterygota</taxon>
        <taxon>Neoptera</taxon>
        <taxon>Paraneoptera</taxon>
        <taxon>Hemiptera</taxon>
        <taxon>Sternorrhyncha</taxon>
        <taxon>Aphidomorpha</taxon>
        <taxon>Aphidoidea</taxon>
        <taxon>Aphididae</taxon>
        <taxon>Aphidini</taxon>
        <taxon>Aphis</taxon>
        <taxon>Aphis</taxon>
    </lineage>
</organism>
<proteinExistence type="inferred from homology"/>
<dbReference type="InterPro" id="IPR029058">
    <property type="entry name" value="AB_hydrolase_fold"/>
</dbReference>
<gene>
    <name evidence="4" type="ORF">FWK35_00003795</name>
</gene>
<comment type="similarity">
    <text evidence="1">Belongs to the type-B carboxylesterase/lipase family.</text>
</comment>
<evidence type="ECO:0000256" key="2">
    <source>
        <dbReference type="ARBA" id="ARBA00023180"/>
    </source>
</evidence>
<dbReference type="Proteomes" id="UP000478052">
    <property type="component" value="Unassembled WGS sequence"/>
</dbReference>
<evidence type="ECO:0000256" key="1">
    <source>
        <dbReference type="ARBA" id="ARBA00005964"/>
    </source>
</evidence>
<dbReference type="InterPro" id="IPR051093">
    <property type="entry name" value="Neuroligin/BSAL"/>
</dbReference>
<dbReference type="PANTHER" id="PTHR43903">
    <property type="entry name" value="NEUROLIGIN"/>
    <property type="match status" value="1"/>
</dbReference>
<reference evidence="4 5" key="1">
    <citation type="submission" date="2019-08" db="EMBL/GenBank/DDBJ databases">
        <title>Whole genome of Aphis craccivora.</title>
        <authorList>
            <person name="Voronova N.V."/>
            <person name="Shulinski R.S."/>
            <person name="Bandarenka Y.V."/>
            <person name="Zhorov D.G."/>
            <person name="Warner D."/>
        </authorList>
    </citation>
    <scope>NUCLEOTIDE SEQUENCE [LARGE SCALE GENOMIC DNA]</scope>
    <source>
        <strain evidence="4">180601</strain>
        <tissue evidence="4">Whole Body</tissue>
    </source>
</reference>
<dbReference type="Gene3D" id="3.40.50.1820">
    <property type="entry name" value="alpha/beta hydrolase"/>
    <property type="match status" value="1"/>
</dbReference>
<keyword evidence="5" id="KW-1185">Reference proteome</keyword>
<feature type="domain" description="Carboxylesterase type B" evidence="3">
    <location>
        <begin position="7"/>
        <end position="57"/>
    </location>
</feature>
<dbReference type="InterPro" id="IPR002018">
    <property type="entry name" value="CarbesteraseB"/>
</dbReference>